<evidence type="ECO:0000313" key="1">
    <source>
        <dbReference type="EMBL" id="OCA73459.1"/>
    </source>
</evidence>
<dbReference type="Proteomes" id="UP000093432">
    <property type="component" value="Unassembled WGS sequence"/>
</dbReference>
<sequence length="1883" mass="202994">MKLKLYILLLFLIGKSFFAQNNYYWVGGAGSWTDLNHWRIGSSSGQTATIIPSRYDNVYFNSGSGFPASGSVTLTIPSSATCKDFIIDDSFTGKVNFPAGSIFNIYGNLKWKSNAGALYNMTMNLYADSSNPAPNLIDIPDNLIDPNYIYINSTSSVNLKGNGTFKLVRNFASNGYFQFNVSESAFLDTDNKSITSQQFVYGSTTPSKFGTSTLAGNLATFNAAANLTQATLSYSNLTVQTTQDIKKIVLPAITGYVQITGGNSLKVDEILGTGTTGGSIGGNEFIINKISMYAYSVTANVFKANDMIIGDGTVDLSGIRYEINNLTLGKGNHILKAQQFDINNLTLNGGQYNFRQNANPAPNYFQINQSLSANTACNGAIPKFGGIDITYAVNLIIPSTINGNGTAAFTGYNVANTKLTGGASVTAGINGGNNTGNITYPGINPKTYYWIGGGGNWNDPLHWSFTSGGPSSSCVPTMYDDVIFNTDSGFSTGNNTVSGTAGVSVRNMTWNNAPSNPVFNATASVYGNLYLQKDMTTGINTSFYIQKYAANDPVTNRYMNFEGQKVYQLTISGNDNFYLLPSGTATPYDVEVAATLNFDNNALTGTMYADGRKIKAGEFWLGGNSVSIDNAVLRATTLYINTKQTITAPNTTVYAVNYNGRYNNLGNINHFFGKIHKEGTAIGDIQFVNTGTFQVNAGDVRFSYTNKANNVAINAGSNITMLDSFTKLTVTDSFVYNRADCDLVLNFTGQGGNNLILGNNINGTGFIELNRMNITGINAGYVTPVAGSKPVNANNSIDGGNNSGINFTVPAAKNFYWKGGSGSWNDINHWSLDPSSARLASNCGLPTINDNVFFDQYSGFTVGNITGITLYSDVSVNDITFSGLPANTKSHFTGYNNYYKILVNGNVVLHPGYYDAGYFSGFNFINTNKPAGTLKNITPNGATSVFTFAGNARWKINRGTTQYDLVNSVINQNNIAGNILDISGTVISLNSMVLNGTQLVMDNADLAVNTGITVNTALPVTNTANSVLKLAKSYTNMGNDIVFNNLNHYFEKIEFTNTAGSGDQAISFSFPGGMINHFIIRSASAPRLDKINPSVIFKFAMNVNNLTVEKNNYIALDASFQVTQSLAMLGDCIDRLTFASSNNQTKTLILPNYATNPSNYIIDRVQFKAISSSGGQTYTASKGTDLGGNTGISFPDMTTSAPRNLYWIGGQGEWRDPSHWSLSSGGTAISNCDIPTSADNVYFDQNSGFTPAQNRILMKGISLSKANNITFTNTPGQPVIDFGTDGSNPYYLTVYGNLTLQSDLKIIVPLNSYGLIRNIIMAQGASAGRTRYIDTKGAYTYLNINAQDYFELKSAYQGDMNFTNTAGFKTNSYPITLLNFSWNQTINNNPVVDFGQSVITGTRTNSAGTANYYMASLPFYGFYSPYFYVNSGNNPLTLNTADVKADIGYLTTTTPDPFSFGDLTIWKDGSVNTGSKVWNFNKLTFLGSTTGSSVSTLISAGKYKTLYFNPGSYQVDNNQTVTENLFMTGTPCNRISVVRSNAGQNTISLDPAALYTMFYASIKDMNFSRPVNAFGNSQDLGNTSNLTIIPTNVQAAGFGGNKTLCASEFPKTYDASTLFGTDTNAAYTWTKTNSPNQGTISTGRMVTFTQPGTYRVNVTYSQDGCNITEDFTISSVALPADNTASSVTSAIKQPTGDVQVKFKGSLAQSYIFTYTLNNGPDQEITSAANGEAIILHAKNQTGTFVYRLKGIRFAGGDACPVVINNKEIIVNINPECPAPGVMMLMDNVLRGCTASMGARRLSELNPATVLNPPADAGVTRLISGTGIVIKEGNELYMIRNTDAIPETLTLPANKTHIQGAIIYHNDHFYEGVENGKWIRVDND</sequence>
<proteinExistence type="predicted"/>
<accession>A0A1B8ZPD1</accession>
<dbReference type="EMBL" id="MAYG01000001">
    <property type="protein sequence ID" value="OCA73459.1"/>
    <property type="molecule type" value="Genomic_DNA"/>
</dbReference>
<reference evidence="2" key="1">
    <citation type="submission" date="2016-07" db="EMBL/GenBank/DDBJ databases">
        <authorList>
            <person name="Florea S."/>
            <person name="Webb J.S."/>
            <person name="Jaromczyk J."/>
            <person name="Schardl C.L."/>
        </authorList>
    </citation>
    <scope>NUCLEOTIDE SEQUENCE [LARGE SCALE GENOMIC DNA]</scope>
    <source>
        <strain evidence="2">CC-VM-7</strain>
    </source>
</reference>
<dbReference type="OrthoDB" id="7794186at2"/>
<organism evidence="1 2">
    <name type="scientific">Chryseobacterium arthrosphaerae</name>
    <dbReference type="NCBI Taxonomy" id="651561"/>
    <lineage>
        <taxon>Bacteria</taxon>
        <taxon>Pseudomonadati</taxon>
        <taxon>Bacteroidota</taxon>
        <taxon>Flavobacteriia</taxon>
        <taxon>Flavobacteriales</taxon>
        <taxon>Weeksellaceae</taxon>
        <taxon>Chryseobacterium group</taxon>
        <taxon>Chryseobacterium</taxon>
    </lineage>
</organism>
<evidence type="ECO:0008006" key="3">
    <source>
        <dbReference type="Google" id="ProtNLM"/>
    </source>
</evidence>
<protein>
    <recommendedName>
        <fullName evidence="3">PKD domain-containing protein</fullName>
    </recommendedName>
</protein>
<comment type="caution">
    <text evidence="1">The sequence shown here is derived from an EMBL/GenBank/DDBJ whole genome shotgun (WGS) entry which is preliminary data.</text>
</comment>
<dbReference type="RefSeq" id="WP_065397464.1">
    <property type="nucleotide sequence ID" value="NZ_MAYG01000001.1"/>
</dbReference>
<name>A0A1B8ZPD1_9FLAO</name>
<gene>
    <name evidence="1" type="ORF">BBI00_03485</name>
</gene>
<evidence type="ECO:0000313" key="2">
    <source>
        <dbReference type="Proteomes" id="UP000093432"/>
    </source>
</evidence>
<dbReference type="STRING" id="651561.BBI00_03485"/>